<feature type="region of interest" description="Disordered" evidence="5">
    <location>
        <begin position="1"/>
        <end position="25"/>
    </location>
</feature>
<dbReference type="InterPro" id="IPR013087">
    <property type="entry name" value="Znf_C2H2_type"/>
</dbReference>
<dbReference type="Proteomes" id="UP000032180">
    <property type="component" value="Chromosome 9"/>
</dbReference>
<dbReference type="Gene3D" id="3.30.160.60">
    <property type="entry name" value="Classic Zinc Finger"/>
    <property type="match status" value="1"/>
</dbReference>
<dbReference type="Pfam" id="PF22996">
    <property type="entry name" value="C2H2-2nd_BIRD-IDD"/>
    <property type="match status" value="1"/>
</dbReference>
<keyword evidence="2 4" id="KW-0863">Zinc-finger</keyword>
<sequence length="129" mass="14606">MTDESSSSPATKKAKKPSVPVTPAGPAEVIALSPKTLLATNQFVCEVCSKRFKQEQNLQMHRRAHNLPWSLKRKEVNPARRQVYVCPEPTCVHHDPAACALTDLSAIRKHFRSKHGGKNRHYYDKVYRT</sequence>
<dbReference type="STRING" id="77586.A0A0D9XD06"/>
<accession>A0A0D9XD06</accession>
<dbReference type="SUPFAM" id="SSF57667">
    <property type="entry name" value="beta-beta-alpha zinc fingers"/>
    <property type="match status" value="1"/>
</dbReference>
<dbReference type="eggNOG" id="KOG1721">
    <property type="taxonomic scope" value="Eukaryota"/>
</dbReference>
<dbReference type="EnsemblPlants" id="LPERR09G05230.1">
    <property type="protein sequence ID" value="LPERR09G05230.1"/>
    <property type="gene ID" value="LPERR09G05230"/>
</dbReference>
<dbReference type="InterPro" id="IPR036236">
    <property type="entry name" value="Znf_C2H2_sf"/>
</dbReference>
<dbReference type="InterPro" id="IPR055186">
    <property type="entry name" value="C2H2-2nd_BIRD-IDD"/>
</dbReference>
<proteinExistence type="predicted"/>
<dbReference type="InterPro" id="IPR031140">
    <property type="entry name" value="IDD1-16"/>
</dbReference>
<keyword evidence="3" id="KW-0862">Zinc</keyword>
<dbReference type="PROSITE" id="PS00028">
    <property type="entry name" value="ZINC_FINGER_C2H2_1"/>
    <property type="match status" value="1"/>
</dbReference>
<evidence type="ECO:0000256" key="3">
    <source>
        <dbReference type="ARBA" id="ARBA00022833"/>
    </source>
</evidence>
<feature type="compositionally biased region" description="Low complexity" evidence="5">
    <location>
        <begin position="1"/>
        <end position="24"/>
    </location>
</feature>
<reference evidence="7" key="3">
    <citation type="submission" date="2015-04" db="UniProtKB">
        <authorList>
            <consortium name="EnsemblPlants"/>
        </authorList>
    </citation>
    <scope>IDENTIFICATION</scope>
</reference>
<evidence type="ECO:0000256" key="2">
    <source>
        <dbReference type="ARBA" id="ARBA00022771"/>
    </source>
</evidence>
<evidence type="ECO:0000256" key="5">
    <source>
        <dbReference type="SAM" id="MobiDB-lite"/>
    </source>
</evidence>
<evidence type="ECO:0000256" key="4">
    <source>
        <dbReference type="PROSITE-ProRule" id="PRU00042"/>
    </source>
</evidence>
<evidence type="ECO:0000256" key="1">
    <source>
        <dbReference type="ARBA" id="ARBA00022723"/>
    </source>
</evidence>
<evidence type="ECO:0000313" key="8">
    <source>
        <dbReference type="Proteomes" id="UP000032180"/>
    </source>
</evidence>
<dbReference type="FunFam" id="3.30.160.60:FF:000446">
    <property type="entry name" value="Zinc finger protein"/>
    <property type="match status" value="1"/>
</dbReference>
<dbReference type="GO" id="GO:0005634">
    <property type="term" value="C:nucleus"/>
    <property type="evidence" value="ECO:0007669"/>
    <property type="project" value="TreeGrafter"/>
</dbReference>
<dbReference type="HOGENOM" id="CLU_1951908_0_0_1"/>
<dbReference type="GO" id="GO:0008270">
    <property type="term" value="F:zinc ion binding"/>
    <property type="evidence" value="ECO:0007669"/>
    <property type="project" value="UniProtKB-KW"/>
</dbReference>
<organism evidence="7 8">
    <name type="scientific">Leersia perrieri</name>
    <dbReference type="NCBI Taxonomy" id="77586"/>
    <lineage>
        <taxon>Eukaryota</taxon>
        <taxon>Viridiplantae</taxon>
        <taxon>Streptophyta</taxon>
        <taxon>Embryophyta</taxon>
        <taxon>Tracheophyta</taxon>
        <taxon>Spermatophyta</taxon>
        <taxon>Magnoliopsida</taxon>
        <taxon>Liliopsida</taxon>
        <taxon>Poales</taxon>
        <taxon>Poaceae</taxon>
        <taxon>BOP clade</taxon>
        <taxon>Oryzoideae</taxon>
        <taxon>Oryzeae</taxon>
        <taxon>Oryzinae</taxon>
        <taxon>Leersia</taxon>
    </lineage>
</organism>
<reference evidence="8" key="2">
    <citation type="submission" date="2013-12" db="EMBL/GenBank/DDBJ databases">
        <authorList>
            <person name="Yu Y."/>
            <person name="Lee S."/>
            <person name="de Baynast K."/>
            <person name="Wissotski M."/>
            <person name="Liu L."/>
            <person name="Talag J."/>
            <person name="Goicoechea J."/>
            <person name="Angelova A."/>
            <person name="Jetty R."/>
            <person name="Kudrna D."/>
            <person name="Golser W."/>
            <person name="Rivera L."/>
            <person name="Zhang J."/>
            <person name="Wing R."/>
        </authorList>
    </citation>
    <scope>NUCLEOTIDE SEQUENCE</scope>
</reference>
<dbReference type="SMART" id="SM00355">
    <property type="entry name" value="ZnF_C2H2"/>
    <property type="match status" value="2"/>
</dbReference>
<dbReference type="PANTHER" id="PTHR10593">
    <property type="entry name" value="SERINE/THREONINE-PROTEIN KINASE RIO"/>
    <property type="match status" value="1"/>
</dbReference>
<protein>
    <recommendedName>
        <fullName evidence="6">C2H2-type domain-containing protein</fullName>
    </recommendedName>
</protein>
<keyword evidence="8" id="KW-1185">Reference proteome</keyword>
<dbReference type="PROSITE" id="PS50157">
    <property type="entry name" value="ZINC_FINGER_C2H2_2"/>
    <property type="match status" value="1"/>
</dbReference>
<reference evidence="7 8" key="1">
    <citation type="submission" date="2012-08" db="EMBL/GenBank/DDBJ databases">
        <title>Oryza genome evolution.</title>
        <authorList>
            <person name="Wing R.A."/>
        </authorList>
    </citation>
    <scope>NUCLEOTIDE SEQUENCE</scope>
</reference>
<dbReference type="Pfam" id="PF13912">
    <property type="entry name" value="zf-C2H2_6"/>
    <property type="match status" value="1"/>
</dbReference>
<dbReference type="AlphaFoldDB" id="A0A0D9XD06"/>
<evidence type="ECO:0000259" key="6">
    <source>
        <dbReference type="PROSITE" id="PS50157"/>
    </source>
</evidence>
<evidence type="ECO:0000313" key="7">
    <source>
        <dbReference type="EnsemblPlants" id="LPERR09G05230.1"/>
    </source>
</evidence>
<keyword evidence="1" id="KW-0479">Metal-binding</keyword>
<dbReference type="GO" id="GO:0003700">
    <property type="term" value="F:DNA-binding transcription factor activity"/>
    <property type="evidence" value="ECO:0007669"/>
    <property type="project" value="TreeGrafter"/>
</dbReference>
<dbReference type="PANTHER" id="PTHR10593:SF214">
    <property type="entry name" value="PROTEIN INDETERMINATE-DOMAIN 5, CHLOROPLASTIC"/>
    <property type="match status" value="1"/>
</dbReference>
<name>A0A0D9XD06_9ORYZ</name>
<feature type="domain" description="C2H2-type" evidence="6">
    <location>
        <begin position="43"/>
        <end position="65"/>
    </location>
</feature>
<dbReference type="Gramene" id="LPERR09G05230.1">
    <property type="protein sequence ID" value="LPERR09G05230.1"/>
    <property type="gene ID" value="LPERR09G05230"/>
</dbReference>